<dbReference type="InterPro" id="IPR047681">
    <property type="entry name" value="PPA1309-like"/>
</dbReference>
<dbReference type="EMBL" id="BAAATZ010000006">
    <property type="protein sequence ID" value="GAA2722503.1"/>
    <property type="molecule type" value="Genomic_DNA"/>
</dbReference>
<organism evidence="1 2">
    <name type="scientific">Actinocorallia aurantiaca</name>
    <dbReference type="NCBI Taxonomy" id="46204"/>
    <lineage>
        <taxon>Bacteria</taxon>
        <taxon>Bacillati</taxon>
        <taxon>Actinomycetota</taxon>
        <taxon>Actinomycetes</taxon>
        <taxon>Streptosporangiales</taxon>
        <taxon>Thermomonosporaceae</taxon>
        <taxon>Actinocorallia</taxon>
    </lineage>
</organism>
<dbReference type="Proteomes" id="UP001501842">
    <property type="component" value="Unassembled WGS sequence"/>
</dbReference>
<evidence type="ECO:0000313" key="2">
    <source>
        <dbReference type="Proteomes" id="UP001501842"/>
    </source>
</evidence>
<sequence length="163" mass="17729">MTALEETVKSIEQQTGWDGPPQLFALVETAELLKVQPELADQLGFEDGDGFTAVDQGELPDEDIGALLPGIVWPESVTGCALAMVRITLPPEVEEQIPDGEDAVAWAVAHPLHEELKIVVGVLRDGTRHAVLRIRRHEDELLSAEDLVPDLAEALSQTLLPDE</sequence>
<reference evidence="1 2" key="1">
    <citation type="journal article" date="2019" name="Int. J. Syst. Evol. Microbiol.">
        <title>The Global Catalogue of Microorganisms (GCM) 10K type strain sequencing project: providing services to taxonomists for standard genome sequencing and annotation.</title>
        <authorList>
            <consortium name="The Broad Institute Genomics Platform"/>
            <consortium name="The Broad Institute Genome Sequencing Center for Infectious Disease"/>
            <person name="Wu L."/>
            <person name="Ma J."/>
        </authorList>
    </citation>
    <scope>NUCLEOTIDE SEQUENCE [LARGE SCALE GENOMIC DNA]</scope>
    <source>
        <strain evidence="1 2">JCM 8201</strain>
    </source>
</reference>
<dbReference type="NCBIfam" id="NF040618">
    <property type="entry name" value="PPA1309_fam"/>
    <property type="match status" value="1"/>
</dbReference>
<protein>
    <submittedName>
        <fullName evidence="1">Uncharacterized protein</fullName>
    </submittedName>
</protein>
<dbReference type="RefSeq" id="WP_344449516.1">
    <property type="nucleotide sequence ID" value="NZ_BAAATZ010000006.1"/>
</dbReference>
<comment type="caution">
    <text evidence="1">The sequence shown here is derived from an EMBL/GenBank/DDBJ whole genome shotgun (WGS) entry which is preliminary data.</text>
</comment>
<gene>
    <name evidence="1" type="ORF">GCM10010439_15390</name>
</gene>
<proteinExistence type="predicted"/>
<accession>A0ABN3U191</accession>
<evidence type="ECO:0000313" key="1">
    <source>
        <dbReference type="EMBL" id="GAA2722503.1"/>
    </source>
</evidence>
<name>A0ABN3U191_9ACTN</name>
<keyword evidence="2" id="KW-1185">Reference proteome</keyword>